<evidence type="ECO:0000313" key="2">
    <source>
        <dbReference type="EMBL" id="GAL04711.1"/>
    </source>
</evidence>
<evidence type="ECO:0000256" key="1">
    <source>
        <dbReference type="SAM" id="Phobius"/>
    </source>
</evidence>
<feature type="transmembrane region" description="Helical" evidence="1">
    <location>
        <begin position="132"/>
        <end position="149"/>
    </location>
</feature>
<comment type="caution">
    <text evidence="2">The sequence shown here is derived from an EMBL/GenBank/DDBJ whole genome shotgun (WGS) entry which is preliminary data.</text>
</comment>
<keyword evidence="1" id="KW-1133">Transmembrane helix</keyword>
<feature type="transmembrane region" description="Helical" evidence="1">
    <location>
        <begin position="105"/>
        <end position="127"/>
    </location>
</feature>
<dbReference type="STRING" id="754436.JCM19237_4077"/>
<feature type="transmembrane region" description="Helical" evidence="1">
    <location>
        <begin position="35"/>
        <end position="60"/>
    </location>
</feature>
<dbReference type="eggNOG" id="COG0697">
    <property type="taxonomic scope" value="Bacteria"/>
</dbReference>
<dbReference type="AlphaFoldDB" id="A0A090QP55"/>
<keyword evidence="1" id="KW-0812">Transmembrane</keyword>
<protein>
    <submittedName>
        <fullName evidence="2">Metabolite transporter (DMT) superfamily</fullName>
    </submittedName>
</protein>
<proteinExistence type="predicted"/>
<keyword evidence="1" id="KW-0472">Membrane</keyword>
<dbReference type="Proteomes" id="UP000029227">
    <property type="component" value="Unassembled WGS sequence"/>
</dbReference>
<dbReference type="EMBL" id="BBMN01000005">
    <property type="protein sequence ID" value="GAL04711.1"/>
    <property type="molecule type" value="Genomic_DNA"/>
</dbReference>
<organism evidence="2 3">
    <name type="scientific">Photobacterium aphoticum</name>
    <dbReference type="NCBI Taxonomy" id="754436"/>
    <lineage>
        <taxon>Bacteria</taxon>
        <taxon>Pseudomonadati</taxon>
        <taxon>Pseudomonadota</taxon>
        <taxon>Gammaproteobacteria</taxon>
        <taxon>Vibrionales</taxon>
        <taxon>Vibrionaceae</taxon>
        <taxon>Photobacterium</taxon>
    </lineage>
</organism>
<feature type="transmembrane region" description="Helical" evidence="1">
    <location>
        <begin position="81"/>
        <end position="99"/>
    </location>
</feature>
<gene>
    <name evidence="2" type="ORF">JCM19237_4077</name>
</gene>
<reference evidence="2 3" key="1">
    <citation type="journal article" date="2014" name="Genome Announc.">
        <title>Draft Genome Sequences of Two Vibrionaceae Species, Vibrio ponticus C121 and Photobacterium aphoticum C119, Isolated as Coral Reef Microbiota.</title>
        <authorList>
            <person name="Al-saari N."/>
            <person name="Meirelles P.M."/>
            <person name="Mino S."/>
            <person name="Suda W."/>
            <person name="Oshima K."/>
            <person name="Hattori M."/>
            <person name="Ohkuma M."/>
            <person name="Thompson F.L."/>
            <person name="Gomez-Gil B."/>
            <person name="Sawabe T."/>
            <person name="Sawabe T."/>
        </authorList>
    </citation>
    <scope>NUCLEOTIDE SEQUENCE [LARGE SCALE GENOMIC DNA]</scope>
    <source>
        <strain evidence="2 3">JCM 19237</strain>
    </source>
</reference>
<name>A0A090QP55_9GAMM</name>
<dbReference type="InterPro" id="IPR037185">
    <property type="entry name" value="EmrE-like"/>
</dbReference>
<sequence>MIAALGTTGYSVVDKAAIALLTEQVQAIMSDPLSALFYLGMQFWAMVLPLLLGIAVYAGMKRARGQRTAILVQTWQLRRNATIAGSMMAMTYGLVLFAMTMTDNVSLIVALRQFSIVVGLVMGTLFLKEKWYVTRGVGVAAILGGILLTL</sequence>
<accession>A0A090QP55</accession>
<dbReference type="SUPFAM" id="SSF103481">
    <property type="entry name" value="Multidrug resistance efflux transporter EmrE"/>
    <property type="match status" value="1"/>
</dbReference>
<evidence type="ECO:0000313" key="3">
    <source>
        <dbReference type="Proteomes" id="UP000029227"/>
    </source>
</evidence>